<proteinExistence type="predicted"/>
<reference evidence="2" key="1">
    <citation type="submission" date="2020-09" db="EMBL/GenBank/DDBJ databases">
        <title>Genome-Enabled Discovery of Anthraquinone Biosynthesis in Senna tora.</title>
        <authorList>
            <person name="Kang S.-H."/>
            <person name="Pandey R.P."/>
            <person name="Lee C.-M."/>
            <person name="Sim J.-S."/>
            <person name="Jeong J.-T."/>
            <person name="Choi B.-S."/>
            <person name="Jung M."/>
            <person name="Ginzburg D."/>
            <person name="Zhao K."/>
            <person name="Won S.Y."/>
            <person name="Oh T.-J."/>
            <person name="Yu Y."/>
            <person name="Kim N.-H."/>
            <person name="Lee O.R."/>
            <person name="Lee T.-H."/>
            <person name="Bashyal P."/>
            <person name="Kim T.-S."/>
            <person name="Lee W.-H."/>
            <person name="Kawkins C."/>
            <person name="Kim C.-K."/>
            <person name="Kim J.S."/>
            <person name="Ahn B.O."/>
            <person name="Rhee S.Y."/>
            <person name="Sohng J.K."/>
        </authorList>
    </citation>
    <scope>NUCLEOTIDE SEQUENCE</scope>
    <source>
        <tissue evidence="2">Leaf</tissue>
    </source>
</reference>
<evidence type="ECO:0000313" key="2">
    <source>
        <dbReference type="EMBL" id="KAF7832996.1"/>
    </source>
</evidence>
<comment type="caution">
    <text evidence="2">The sequence shown here is derived from an EMBL/GenBank/DDBJ whole genome shotgun (WGS) entry which is preliminary data.</text>
</comment>
<evidence type="ECO:0000313" key="3">
    <source>
        <dbReference type="Proteomes" id="UP000634136"/>
    </source>
</evidence>
<keyword evidence="3" id="KW-1185">Reference proteome</keyword>
<feature type="region of interest" description="Disordered" evidence="1">
    <location>
        <begin position="1"/>
        <end position="25"/>
    </location>
</feature>
<name>A0A835C7W6_9FABA</name>
<accession>A0A835C7W6</accession>
<evidence type="ECO:0000256" key="1">
    <source>
        <dbReference type="SAM" id="MobiDB-lite"/>
    </source>
</evidence>
<dbReference type="EMBL" id="JAAIUW010000005">
    <property type="protein sequence ID" value="KAF7832996.1"/>
    <property type="molecule type" value="Genomic_DNA"/>
</dbReference>
<organism evidence="2 3">
    <name type="scientific">Senna tora</name>
    <dbReference type="NCBI Taxonomy" id="362788"/>
    <lineage>
        <taxon>Eukaryota</taxon>
        <taxon>Viridiplantae</taxon>
        <taxon>Streptophyta</taxon>
        <taxon>Embryophyta</taxon>
        <taxon>Tracheophyta</taxon>
        <taxon>Spermatophyta</taxon>
        <taxon>Magnoliopsida</taxon>
        <taxon>eudicotyledons</taxon>
        <taxon>Gunneridae</taxon>
        <taxon>Pentapetalae</taxon>
        <taxon>rosids</taxon>
        <taxon>fabids</taxon>
        <taxon>Fabales</taxon>
        <taxon>Fabaceae</taxon>
        <taxon>Caesalpinioideae</taxon>
        <taxon>Cassia clade</taxon>
        <taxon>Senna</taxon>
    </lineage>
</organism>
<gene>
    <name evidence="2" type="ORF">G2W53_015329</name>
</gene>
<sequence length="25" mass="2765">MSEVHQSSPNDLKNKHVTVDIEDAA</sequence>
<feature type="compositionally biased region" description="Polar residues" evidence="1">
    <location>
        <begin position="1"/>
        <end position="11"/>
    </location>
</feature>
<protein>
    <submittedName>
        <fullName evidence="2">Uncharacterized protein</fullName>
    </submittedName>
</protein>
<dbReference type="AlphaFoldDB" id="A0A835C7W6"/>
<dbReference type="Proteomes" id="UP000634136">
    <property type="component" value="Unassembled WGS sequence"/>
</dbReference>